<sequence length="240" mass="27049">MASTSALEVKQELKDEIAEILQGLSLNPSSAPKDMDEKNGDDDSVAYGSSRFDEMGNFKFGNKAPKYIGKCFICLGEVTQHNIAQLKEINKQVLPVVYNERFYNEVMNAGEFAKLAYFNDSVVGAVCCRPEVKENRKRLYIMMIGTLAPYRRSSIGTMLISHVLALCEKDTNIESVYLHVQSSNKAAMEFYKKFGFEVVDHVKNYYKRIEPNDAYLLEKAVNNGVLSAKKENTSSCVDFE</sequence>
<name>A0AC35F918_9BILA</name>
<proteinExistence type="predicted"/>
<dbReference type="Proteomes" id="UP000887580">
    <property type="component" value="Unplaced"/>
</dbReference>
<organism evidence="1 2">
    <name type="scientific">Panagrolaimus sp. PS1159</name>
    <dbReference type="NCBI Taxonomy" id="55785"/>
    <lineage>
        <taxon>Eukaryota</taxon>
        <taxon>Metazoa</taxon>
        <taxon>Ecdysozoa</taxon>
        <taxon>Nematoda</taxon>
        <taxon>Chromadorea</taxon>
        <taxon>Rhabditida</taxon>
        <taxon>Tylenchina</taxon>
        <taxon>Panagrolaimomorpha</taxon>
        <taxon>Panagrolaimoidea</taxon>
        <taxon>Panagrolaimidae</taxon>
        <taxon>Panagrolaimus</taxon>
    </lineage>
</organism>
<accession>A0AC35F918</accession>
<dbReference type="WBParaSite" id="PS1159_v2.g14985.t1">
    <property type="protein sequence ID" value="PS1159_v2.g14985.t1"/>
    <property type="gene ID" value="PS1159_v2.g14985"/>
</dbReference>
<reference evidence="2" key="1">
    <citation type="submission" date="2022-11" db="UniProtKB">
        <authorList>
            <consortium name="WormBaseParasite"/>
        </authorList>
    </citation>
    <scope>IDENTIFICATION</scope>
</reference>
<protein>
    <submittedName>
        <fullName evidence="2">N-acetyltransferase domain-containing protein</fullName>
    </submittedName>
</protein>
<evidence type="ECO:0000313" key="1">
    <source>
        <dbReference type="Proteomes" id="UP000887580"/>
    </source>
</evidence>
<evidence type="ECO:0000313" key="2">
    <source>
        <dbReference type="WBParaSite" id="PS1159_v2.g14985.t1"/>
    </source>
</evidence>